<organism evidence="1">
    <name type="scientific">Anopheles sinensis</name>
    <name type="common">Mosquito</name>
    <dbReference type="NCBI Taxonomy" id="74873"/>
    <lineage>
        <taxon>Eukaryota</taxon>
        <taxon>Metazoa</taxon>
        <taxon>Ecdysozoa</taxon>
        <taxon>Arthropoda</taxon>
        <taxon>Hexapoda</taxon>
        <taxon>Insecta</taxon>
        <taxon>Pterygota</taxon>
        <taxon>Neoptera</taxon>
        <taxon>Endopterygota</taxon>
        <taxon>Diptera</taxon>
        <taxon>Nematocera</taxon>
        <taxon>Culicoidea</taxon>
        <taxon>Culicidae</taxon>
        <taxon>Anophelinae</taxon>
        <taxon>Anopheles</taxon>
    </lineage>
</organism>
<gene>
    <name evidence="1" type="ORF">ZHAS_00020321</name>
</gene>
<dbReference type="EMBL" id="KE525369">
    <property type="protein sequence ID" value="KFB52094.1"/>
    <property type="molecule type" value="Genomic_DNA"/>
</dbReference>
<dbReference type="GO" id="GO:0016301">
    <property type="term" value="F:kinase activity"/>
    <property type="evidence" value="ECO:0007669"/>
    <property type="project" value="UniProtKB-KW"/>
</dbReference>
<keyword evidence="1" id="KW-0418">Kinase</keyword>
<dbReference type="AlphaFoldDB" id="A0A084WPF0"/>
<evidence type="ECO:0000313" key="3">
    <source>
        <dbReference type="Proteomes" id="UP000030765"/>
    </source>
</evidence>
<name>A0A084WPF0_ANOSI</name>
<dbReference type="VEuPathDB" id="VectorBase:ASIC020321"/>
<accession>A0A084WPF0</accession>
<keyword evidence="3" id="KW-1185">Reference proteome</keyword>
<dbReference type="Proteomes" id="UP000030765">
    <property type="component" value="Unassembled WGS sequence"/>
</dbReference>
<reference evidence="1 3" key="1">
    <citation type="journal article" date="2014" name="BMC Genomics">
        <title>Genome sequence of Anopheles sinensis provides insight into genetics basis of mosquito competence for malaria parasites.</title>
        <authorList>
            <person name="Zhou D."/>
            <person name="Zhang D."/>
            <person name="Ding G."/>
            <person name="Shi L."/>
            <person name="Hou Q."/>
            <person name="Ye Y."/>
            <person name="Xu Y."/>
            <person name="Zhou H."/>
            <person name="Xiong C."/>
            <person name="Li S."/>
            <person name="Yu J."/>
            <person name="Hong S."/>
            <person name="Yu X."/>
            <person name="Zou P."/>
            <person name="Chen C."/>
            <person name="Chang X."/>
            <person name="Wang W."/>
            <person name="Lv Y."/>
            <person name="Sun Y."/>
            <person name="Ma L."/>
            <person name="Shen B."/>
            <person name="Zhu C."/>
        </authorList>
    </citation>
    <scope>NUCLEOTIDE SEQUENCE [LARGE SCALE GENOMIC DNA]</scope>
</reference>
<evidence type="ECO:0000313" key="1">
    <source>
        <dbReference type="EMBL" id="KFB52094.1"/>
    </source>
</evidence>
<dbReference type="EMBL" id="ATLV01025073">
    <property type="status" value="NOT_ANNOTATED_CDS"/>
    <property type="molecule type" value="Genomic_DNA"/>
</dbReference>
<protein>
    <submittedName>
        <fullName evidence="1 2">Protein kinase domain-containing protein</fullName>
    </submittedName>
</protein>
<dbReference type="EnsemblMetazoa" id="ASIC020321-RA">
    <property type="protein sequence ID" value="ASIC020321-PA"/>
    <property type="gene ID" value="ASIC020321"/>
</dbReference>
<evidence type="ECO:0000313" key="2">
    <source>
        <dbReference type="EnsemblMetazoa" id="ASIC020321-PA"/>
    </source>
</evidence>
<reference evidence="2" key="2">
    <citation type="submission" date="2020-05" db="UniProtKB">
        <authorList>
            <consortium name="EnsemblMetazoa"/>
        </authorList>
    </citation>
    <scope>IDENTIFICATION</scope>
</reference>
<proteinExistence type="predicted"/>
<keyword evidence="1" id="KW-0808">Transferase</keyword>
<sequence length="105" mass="11595">MLVSHETEKDLRLLTDHPAEDRRFGNAMVLEVLGKLNSSGPHQNRSTSIVYGRASALSLAQDMSPVNPETEFQTDVAVELGVLILRASLLLILLFECRDHKSIPA</sequence>